<name>A0A3L8GFN0_STRIN</name>
<protein>
    <submittedName>
        <fullName evidence="1">DNA-binding protein</fullName>
    </submittedName>
    <submittedName>
        <fullName evidence="2">DUF177 domain-containing protein</fullName>
    </submittedName>
</protein>
<organism evidence="2 4">
    <name type="scientific">Streptococcus iniae</name>
    <name type="common">Streptococcus shiloi</name>
    <dbReference type="NCBI Taxonomy" id="1346"/>
    <lineage>
        <taxon>Bacteria</taxon>
        <taxon>Bacillati</taxon>
        <taxon>Bacillota</taxon>
        <taxon>Bacilli</taxon>
        <taxon>Lactobacillales</taxon>
        <taxon>Streptococcaceae</taxon>
        <taxon>Streptococcus</taxon>
    </lineage>
</organism>
<dbReference type="KEGG" id="siz:SI82_07625"/>
<evidence type="ECO:0000313" key="2">
    <source>
        <dbReference type="EMBL" id="RLU55805.1"/>
    </source>
</evidence>
<evidence type="ECO:0000313" key="1">
    <source>
        <dbReference type="EMBL" id="AHY16298.1"/>
    </source>
</evidence>
<sequence>MILVSELKKRKEVLHFDQDLDIKETLLARNSEIIDIKHVKAVGTASYDSGLFLLDYHLTYTLTLPSSRSMKAVDLEESQFVQEIFIEEGSVSEKKELVDDNLLLILTGDAIDLEESAIDNILLSIPLQVLTDDEKMSDSLPTGNDWAVMTEEQYQAMKADKKEEASPFSALQGLFDE</sequence>
<evidence type="ECO:0000313" key="3">
    <source>
        <dbReference type="Proteomes" id="UP000025245"/>
    </source>
</evidence>
<reference evidence="1 3" key="1">
    <citation type="journal article" date="2014" name="Genome Announc.">
        <title>Complete Genome Sequence of a Virulent Strain, Streptococcus iniae ISET0901, Isolated from Diseased Tilapia.</title>
        <authorList>
            <person name="Pridgeon J.W."/>
            <person name="Zhang D."/>
            <person name="Zhang L."/>
        </authorList>
    </citation>
    <scope>NUCLEOTIDE SEQUENCE [LARGE SCALE GENOMIC DNA]</scope>
    <source>
        <strain evidence="1 3">ISET0901</strain>
    </source>
</reference>
<dbReference type="EMBL" id="QLQD01000068">
    <property type="protein sequence ID" value="RLU55805.1"/>
    <property type="molecule type" value="Genomic_DNA"/>
</dbReference>
<dbReference type="GeneID" id="35766436"/>
<keyword evidence="3" id="KW-1185">Reference proteome</keyword>
<dbReference type="STRING" id="1346.BMF34_07540"/>
<dbReference type="Pfam" id="PF02620">
    <property type="entry name" value="YceD"/>
    <property type="match status" value="1"/>
</dbReference>
<evidence type="ECO:0000313" key="4">
    <source>
        <dbReference type="Proteomes" id="UP000269148"/>
    </source>
</evidence>
<gene>
    <name evidence="2" type="ORF">DIY07_07675</name>
    <name evidence="1" type="ORF">DQ08_07510</name>
</gene>
<dbReference type="AlphaFoldDB" id="A0A3L8GFN0"/>
<dbReference type="Proteomes" id="UP000025245">
    <property type="component" value="Chromosome"/>
</dbReference>
<dbReference type="Proteomes" id="UP000269148">
    <property type="component" value="Unassembled WGS sequence"/>
</dbReference>
<dbReference type="OrthoDB" id="9790372at2"/>
<dbReference type="KEGG" id="sio:DW64_07495"/>
<reference evidence="2 4" key="2">
    <citation type="submission" date="2018-06" db="EMBL/GenBank/DDBJ databases">
        <title>Mutators as drivers of adaptation in pathogenic bacteria and a risk factor for host jumps and vaccine escape.</title>
        <authorList>
            <person name="Barnes A.C."/>
            <person name="Silayeva O."/>
        </authorList>
    </citation>
    <scope>NUCLEOTIDE SEQUENCE [LARGE SCALE GENOMIC DNA]</scope>
    <source>
        <strain evidence="2 4">QMA0445</strain>
    </source>
</reference>
<dbReference type="InterPro" id="IPR003772">
    <property type="entry name" value="YceD"/>
</dbReference>
<dbReference type="KEGG" id="siq:DQ08_07510"/>
<dbReference type="EMBL" id="CP007586">
    <property type="protein sequence ID" value="AHY16298.1"/>
    <property type="molecule type" value="Genomic_DNA"/>
</dbReference>
<dbReference type="RefSeq" id="WP_003101669.1">
    <property type="nucleotide sequence ID" value="NZ_CP010783.1"/>
</dbReference>
<accession>A0A3L8GFN0</accession>
<dbReference type="GO" id="GO:0003677">
    <property type="term" value="F:DNA binding"/>
    <property type="evidence" value="ECO:0007669"/>
    <property type="project" value="UniProtKB-KW"/>
</dbReference>
<proteinExistence type="predicted"/>
<keyword evidence="1" id="KW-0238">DNA-binding</keyword>